<dbReference type="EMBL" id="BGPR01001063">
    <property type="protein sequence ID" value="GBM44374.1"/>
    <property type="molecule type" value="Genomic_DNA"/>
</dbReference>
<proteinExistence type="predicted"/>
<dbReference type="AlphaFoldDB" id="A0A4Y2FXH3"/>
<protein>
    <submittedName>
        <fullName evidence="1">Uncharacterized protein</fullName>
    </submittedName>
</protein>
<comment type="caution">
    <text evidence="1">The sequence shown here is derived from an EMBL/GenBank/DDBJ whole genome shotgun (WGS) entry which is preliminary data.</text>
</comment>
<name>A0A4Y2FXH3_ARAVE</name>
<accession>A0A4Y2FXH3</accession>
<evidence type="ECO:0000313" key="2">
    <source>
        <dbReference type="Proteomes" id="UP000499080"/>
    </source>
</evidence>
<organism evidence="1 2">
    <name type="scientific">Araneus ventricosus</name>
    <name type="common">Orbweaver spider</name>
    <name type="synonym">Epeira ventricosa</name>
    <dbReference type="NCBI Taxonomy" id="182803"/>
    <lineage>
        <taxon>Eukaryota</taxon>
        <taxon>Metazoa</taxon>
        <taxon>Ecdysozoa</taxon>
        <taxon>Arthropoda</taxon>
        <taxon>Chelicerata</taxon>
        <taxon>Arachnida</taxon>
        <taxon>Araneae</taxon>
        <taxon>Araneomorphae</taxon>
        <taxon>Entelegynae</taxon>
        <taxon>Araneoidea</taxon>
        <taxon>Araneidae</taxon>
        <taxon>Araneus</taxon>
    </lineage>
</organism>
<sequence length="112" mass="12852">MVSFSNNTHLDTSRCTLYNMTGDSLAQASLIRFRSSCNVDGGVVYTRCLIYPHRKKSNRFRSGERGGHSTQPPYPMTCCWNVFRMYCWLLDTLCRGAPSCWNHTFRSLLNGK</sequence>
<reference evidence="1 2" key="1">
    <citation type="journal article" date="2019" name="Sci. Rep.">
        <title>Orb-weaving spider Araneus ventricosus genome elucidates the spidroin gene catalogue.</title>
        <authorList>
            <person name="Kono N."/>
            <person name="Nakamura H."/>
            <person name="Ohtoshi R."/>
            <person name="Moran D.A.P."/>
            <person name="Shinohara A."/>
            <person name="Yoshida Y."/>
            <person name="Fujiwara M."/>
            <person name="Mori M."/>
            <person name="Tomita M."/>
            <person name="Arakawa K."/>
        </authorList>
    </citation>
    <scope>NUCLEOTIDE SEQUENCE [LARGE SCALE GENOMIC DNA]</scope>
</reference>
<gene>
    <name evidence="1" type="ORF">AVEN_147383_1</name>
</gene>
<evidence type="ECO:0000313" key="1">
    <source>
        <dbReference type="EMBL" id="GBM44374.1"/>
    </source>
</evidence>
<dbReference type="Proteomes" id="UP000499080">
    <property type="component" value="Unassembled WGS sequence"/>
</dbReference>
<keyword evidence="2" id="KW-1185">Reference proteome</keyword>